<sequence>MATQDVANQRDEIGCMHKTALLLGHQQDLPQARKYPILAGTWDCATRQIGEDFLKYRKVKHCH</sequence>
<evidence type="ECO:0000313" key="2">
    <source>
        <dbReference type="Proteomes" id="UP000321085"/>
    </source>
</evidence>
<dbReference type="EMBL" id="BJYU01000002">
    <property type="protein sequence ID" value="GEO12616.1"/>
    <property type="molecule type" value="Genomic_DNA"/>
</dbReference>
<name>A0A512BKW8_9HYPH</name>
<accession>A0A512BKW8</accession>
<evidence type="ECO:0000313" key="1">
    <source>
        <dbReference type="EMBL" id="GEO12616.1"/>
    </source>
</evidence>
<keyword evidence="2" id="KW-1185">Reference proteome</keyword>
<comment type="caution">
    <text evidence="1">The sequence shown here is derived from an EMBL/GenBank/DDBJ whole genome shotgun (WGS) entry which is preliminary data.</text>
</comment>
<organism evidence="1 2">
    <name type="scientific">Microvirga aerophila</name>
    <dbReference type="NCBI Taxonomy" id="670291"/>
    <lineage>
        <taxon>Bacteria</taxon>
        <taxon>Pseudomonadati</taxon>
        <taxon>Pseudomonadota</taxon>
        <taxon>Alphaproteobacteria</taxon>
        <taxon>Hyphomicrobiales</taxon>
        <taxon>Methylobacteriaceae</taxon>
        <taxon>Microvirga</taxon>
    </lineage>
</organism>
<proteinExistence type="predicted"/>
<protein>
    <submittedName>
        <fullName evidence="1">Uncharacterized protein</fullName>
    </submittedName>
</protein>
<reference evidence="1 2" key="1">
    <citation type="submission" date="2019-07" db="EMBL/GenBank/DDBJ databases">
        <title>Whole genome shotgun sequence of Microvirga aerophila NBRC 106136.</title>
        <authorList>
            <person name="Hosoyama A."/>
            <person name="Uohara A."/>
            <person name="Ohji S."/>
            <person name="Ichikawa N."/>
        </authorList>
    </citation>
    <scope>NUCLEOTIDE SEQUENCE [LARGE SCALE GENOMIC DNA]</scope>
    <source>
        <strain evidence="1 2">NBRC 106136</strain>
    </source>
</reference>
<dbReference type="AlphaFoldDB" id="A0A512BKW8"/>
<gene>
    <name evidence="1" type="ORF">MAE02_03120</name>
</gene>
<dbReference type="Proteomes" id="UP000321085">
    <property type="component" value="Unassembled WGS sequence"/>
</dbReference>